<sequence length="96" mass="10900">MDLYATRSDPLNTDFLDSRNMPLYHVSTHHQPFKSGTTTISKSTGSGSGISQMFNRTQTVPVAEIEWHSLSQDVLRFQGRSMNMKDYIDKEGLFGR</sequence>
<gene>
    <name evidence="1" type="ORF">BDY19DRAFT_931279</name>
</gene>
<proteinExistence type="predicted"/>
<dbReference type="EMBL" id="MU274905">
    <property type="protein sequence ID" value="KAI0091598.1"/>
    <property type="molecule type" value="Genomic_DNA"/>
</dbReference>
<accession>A0ACB8UBJ1</accession>
<name>A0ACB8UBJ1_9APHY</name>
<dbReference type="Proteomes" id="UP001055072">
    <property type="component" value="Unassembled WGS sequence"/>
</dbReference>
<protein>
    <submittedName>
        <fullName evidence="1">Uncharacterized protein</fullName>
    </submittedName>
</protein>
<comment type="caution">
    <text evidence="1">The sequence shown here is derived from an EMBL/GenBank/DDBJ whole genome shotgun (WGS) entry which is preliminary data.</text>
</comment>
<evidence type="ECO:0000313" key="2">
    <source>
        <dbReference type="Proteomes" id="UP001055072"/>
    </source>
</evidence>
<keyword evidence="2" id="KW-1185">Reference proteome</keyword>
<evidence type="ECO:0000313" key="1">
    <source>
        <dbReference type="EMBL" id="KAI0091598.1"/>
    </source>
</evidence>
<reference evidence="1" key="1">
    <citation type="journal article" date="2021" name="Environ. Microbiol.">
        <title>Gene family expansions and transcriptome signatures uncover fungal adaptations to wood decay.</title>
        <authorList>
            <person name="Hage H."/>
            <person name="Miyauchi S."/>
            <person name="Viragh M."/>
            <person name="Drula E."/>
            <person name="Min B."/>
            <person name="Chaduli D."/>
            <person name="Navarro D."/>
            <person name="Favel A."/>
            <person name="Norest M."/>
            <person name="Lesage-Meessen L."/>
            <person name="Balint B."/>
            <person name="Merenyi Z."/>
            <person name="de Eugenio L."/>
            <person name="Morin E."/>
            <person name="Martinez A.T."/>
            <person name="Baldrian P."/>
            <person name="Stursova M."/>
            <person name="Martinez M.J."/>
            <person name="Novotny C."/>
            <person name="Magnuson J.K."/>
            <person name="Spatafora J.W."/>
            <person name="Maurice S."/>
            <person name="Pangilinan J."/>
            <person name="Andreopoulos W."/>
            <person name="LaButti K."/>
            <person name="Hundley H."/>
            <person name="Na H."/>
            <person name="Kuo A."/>
            <person name="Barry K."/>
            <person name="Lipzen A."/>
            <person name="Henrissat B."/>
            <person name="Riley R."/>
            <person name="Ahrendt S."/>
            <person name="Nagy L.G."/>
            <person name="Grigoriev I.V."/>
            <person name="Martin F."/>
            <person name="Rosso M.N."/>
        </authorList>
    </citation>
    <scope>NUCLEOTIDE SEQUENCE</scope>
    <source>
        <strain evidence="1">CBS 384.51</strain>
    </source>
</reference>
<organism evidence="1 2">
    <name type="scientific">Irpex rosettiformis</name>
    <dbReference type="NCBI Taxonomy" id="378272"/>
    <lineage>
        <taxon>Eukaryota</taxon>
        <taxon>Fungi</taxon>
        <taxon>Dikarya</taxon>
        <taxon>Basidiomycota</taxon>
        <taxon>Agaricomycotina</taxon>
        <taxon>Agaricomycetes</taxon>
        <taxon>Polyporales</taxon>
        <taxon>Irpicaceae</taxon>
        <taxon>Irpex</taxon>
    </lineage>
</organism>